<sequence length="2083" mass="200370">MTWKGWLSVILSTSSLTSLLVMSGSLSAQTLPTGGGFVAGSGGIATTGATMTVTQQGSRGIVNWDSFSIGQGAKVAFENGSGATLNRVSGGNPSAIAGSLTATGSVYLINPAGVVVGPTGTVTTGGSFVASTHDVPSDDFMSAKPLTFKGDSTAKVENLGAISSSGGDVLLIAREVSNKGTLSAPNGTAALAGGHEVLLTEEADSRRGRVLVRAGTGQVDNQGTIAAAQVELRAAGGNVYALAGNNGGIVRATGSANRAGQVWLTAGDGHVQNSGSISAVNADGDGGRIKVATDTSHAAINTGTISASGATGGKVKMSAGRVSSQGRIKADGATGAGGKVTVKVAKTYVDTAAAETTARGATAGGKVAVTGTAADSTLFTSGTHAATGATGGGGSIDLFAATINAVGATLDASGATRGGGIRVGGDYQGSGDMLKAGTVTVTGGTTMRADASGPTGDGGRIVVWSEDRTSFAGAASARGGTVRGDGGLIEVSSHDTLVFAGLGDAGATAGTAGTLLLDPKNIVISSASGVTPQFDLIDPNPAASNAFGAGVQVLSGGNILVTASGDDFSATNAGAVYLFNGTTGALISALYGAIADQALGISSPTTLTNGNFVVKSSAWGSGSVTNAGAAAWGSGVTGVAGVMSSSNSLVGSTSGDAVGNVVNTLTNGNYFVTSSSWSYGTSTSAGAVTWGNGTAGVTGVVSSTNSLVGTTAGDRIGYSPQALSNGNYLVVSTYWTNGTAAGAGAVIWGNGTAGVTGTVSSSNSLVGSRAGDNIGLYYGTLSNGNYVVRSPSWYNGVTSAGAVTWGSGTAGVTGVVSSTNSLVGTSANDKVGVSFTELSNGNYVVSTSYWTNGAVASAGAATWGNGTAAITGAVSSSNSLVGSTANDKVGGTVTVLTNGNYVVNTSSWINGAASSAGAVTWGNGTTGVTGVVSDSNSLVGSTTNDRVGSSISMLSNGNYVVGSSSWSNNGTASAGAATWGNGTTGVTGVVSDTNSLVGSMANQKIGASVTTLTNGNYVVTSTATSNGATTYAGSATWVDGTLGLTGTVSTTNSLMGSSANDGTGFSTTGLSNGNYVVATTSWTNGAATYAGAVTWANGSTGLTGTISSSNSLVGTTASDRVGVGVVALSNGNYVVRSSTWAYNGAASAGAATWGDGTVGVTGTVSSSNSLVGTTASDRIGTAITTLSNGNYVVFSSYWANGAAASAGAASWGNGTAGVTGVVSASNSLVGSSSNDKVGNGITTLSNGNYLVTSTFWSNGAAASAGAAAWGSGTAGVTGVVSASNSLVGSSSNDKVGNTIVRLTNGNYLVTSTSWSNGAAASAGAVTWGSGTAGVTGVVSSTNSLIGSSTGDKVGASTSTLANGNYLTRSSLWANGTVSSAGAVTWGNGTAGVTGVVSASNSLVGTATGTMLAAAGADGTYLAYSSVQGVGGRVTVGVPVSALTYATASDQTVTIQPDAITAVLNTGTALTLQANNDITVSSDVIVNNPAGNGGAFTLSAGRSILLDANITTDNGNFTAIANAKASSGVVDAQRASGAAVITMASGKTINAGTGAITLTLDSGAGNTNTTSGAITLGSLTGGTITVDNAGSDKGDIAINSGAVLAASGSGDALVLAASSGGNFVNNGDSTVLSTPNGRWLVYSADPALNTLGGLTGAAQYSITYSGTPPGSVTGTGSQLLYSRAPASILTFSALDATITYGDTLPTYTYSYSGLTGMDTLSSVITGTPTLSSTAVSGSGSGSGVGTYTITIDLSGVSINSGFTSAYTLGSVTATLTIVAKTLTATGDRVYDGTTDASGLSLSGIVGSDAVSLGGTGAVADKNVGTSKTVTGLSLAGAGASNYTLGGATLDITAKTLTASGDRIYDGTTDASGLSLSGVVGSDAVSLGGTGAVADKNVGTGKTVTGLSLAGAGASNYTLGGATLDITAKTLTATGDRVYDGTTDASGLSLSGVVGSDAVSLGGTGAVADKNVGTGKTVSGLSLAGAGASNYTLGGATLDITAKSLTATGDRVYDGTTDASGLSLSGVVGSDAVSIGGTGAVADKNVGTGKTVSASHAYLFSMGYRLRGGFPHSEIHGSMPARGSP</sequence>
<feature type="chain" id="PRO_5012473880" description="Filamentous haemagglutinin FhaB/tRNA nuclease CdiA-like TPS domain-containing protein" evidence="1">
    <location>
        <begin position="29"/>
        <end position="2083"/>
    </location>
</feature>
<dbReference type="Proteomes" id="UP000225379">
    <property type="component" value="Unassembled WGS sequence"/>
</dbReference>
<evidence type="ECO:0000313" key="3">
    <source>
        <dbReference type="EMBL" id="PGH55494.1"/>
    </source>
</evidence>
<gene>
    <name evidence="3" type="ORF">CRT60_19545</name>
</gene>
<dbReference type="InterPro" id="IPR041248">
    <property type="entry name" value="YDG"/>
</dbReference>
<evidence type="ECO:0000256" key="1">
    <source>
        <dbReference type="SAM" id="SignalP"/>
    </source>
</evidence>
<dbReference type="Pfam" id="PF18888">
    <property type="entry name" value="DUF5650"/>
    <property type="match status" value="14"/>
</dbReference>
<organism evidence="3 4">
    <name type="scientific">Azospirillum palustre</name>
    <dbReference type="NCBI Taxonomy" id="2044885"/>
    <lineage>
        <taxon>Bacteria</taxon>
        <taxon>Pseudomonadati</taxon>
        <taxon>Pseudomonadota</taxon>
        <taxon>Alphaproteobacteria</taxon>
        <taxon>Rhodospirillales</taxon>
        <taxon>Azospirillaceae</taxon>
        <taxon>Azospirillum</taxon>
    </lineage>
</organism>
<feature type="signal peptide" evidence="1">
    <location>
        <begin position="1"/>
        <end position="28"/>
    </location>
</feature>
<dbReference type="InterPro" id="IPR043710">
    <property type="entry name" value="DUF5650"/>
</dbReference>
<feature type="domain" description="Filamentous haemagglutinin FhaB/tRNA nuclease CdiA-like TPS" evidence="2">
    <location>
        <begin position="28"/>
        <end position="139"/>
    </location>
</feature>
<dbReference type="NCBIfam" id="TIGR01901">
    <property type="entry name" value="adhes_NPXG"/>
    <property type="match status" value="1"/>
</dbReference>
<comment type="caution">
    <text evidence="3">The sequence shown here is derived from an EMBL/GenBank/DDBJ whole genome shotgun (WGS) entry which is preliminary data.</text>
</comment>
<evidence type="ECO:0000313" key="4">
    <source>
        <dbReference type="Proteomes" id="UP000225379"/>
    </source>
</evidence>
<dbReference type="PANTHER" id="PTHR12338:SF5">
    <property type="entry name" value="ANTIGEN 43-RELATED"/>
    <property type="match status" value="1"/>
</dbReference>
<dbReference type="InterPro" id="IPR008638">
    <property type="entry name" value="FhaB/CdiA-like_TPS"/>
</dbReference>
<name>A0A2B8B2M3_9PROT</name>
<dbReference type="Gene3D" id="2.160.20.10">
    <property type="entry name" value="Single-stranded right-handed beta-helix, Pectin lyase-like"/>
    <property type="match status" value="2"/>
</dbReference>
<proteinExistence type="predicted"/>
<accession>A0A2B8B2M3</accession>
<dbReference type="Pfam" id="PF18657">
    <property type="entry name" value="YDG"/>
    <property type="match status" value="4"/>
</dbReference>
<dbReference type="InterPro" id="IPR011050">
    <property type="entry name" value="Pectin_lyase_fold/virulence"/>
</dbReference>
<dbReference type="SMART" id="SM00912">
    <property type="entry name" value="Haemagg_act"/>
    <property type="match status" value="1"/>
</dbReference>
<dbReference type="EMBL" id="PDKW01000042">
    <property type="protein sequence ID" value="PGH55494.1"/>
    <property type="molecule type" value="Genomic_DNA"/>
</dbReference>
<keyword evidence="1" id="KW-0732">Signal</keyword>
<dbReference type="SUPFAM" id="SSF51126">
    <property type="entry name" value="Pectin lyase-like"/>
    <property type="match status" value="1"/>
</dbReference>
<protein>
    <recommendedName>
        <fullName evidence="2">Filamentous haemagglutinin FhaB/tRNA nuclease CdiA-like TPS domain-containing protein</fullName>
    </recommendedName>
</protein>
<dbReference type="PANTHER" id="PTHR12338">
    <property type="entry name" value="AUTOTRANSPORTER"/>
    <property type="match status" value="1"/>
</dbReference>
<dbReference type="InterPro" id="IPR012334">
    <property type="entry name" value="Pectin_lyas_fold"/>
</dbReference>
<dbReference type="InterPro" id="IPR050909">
    <property type="entry name" value="Bact_Autotransporter_VF"/>
</dbReference>
<evidence type="ECO:0000259" key="2">
    <source>
        <dbReference type="SMART" id="SM00912"/>
    </source>
</evidence>
<reference evidence="4" key="1">
    <citation type="submission" date="2017-10" db="EMBL/GenBank/DDBJ databases">
        <authorList>
            <person name="Kravchenko I.K."/>
            <person name="Grouzdev D.S."/>
        </authorList>
    </citation>
    <scope>NUCLEOTIDE SEQUENCE [LARGE SCALE GENOMIC DNA]</scope>
    <source>
        <strain evidence="4">B2</strain>
    </source>
</reference>
<keyword evidence="4" id="KW-1185">Reference proteome</keyword>
<dbReference type="Pfam" id="PF05860">
    <property type="entry name" value="TPS"/>
    <property type="match status" value="1"/>
</dbReference>